<proteinExistence type="inferred from homology"/>
<dbReference type="Pfam" id="PF00126">
    <property type="entry name" value="HTH_1"/>
    <property type="match status" value="1"/>
</dbReference>
<evidence type="ECO:0000259" key="5">
    <source>
        <dbReference type="PROSITE" id="PS50931"/>
    </source>
</evidence>
<gene>
    <name evidence="6" type="primary">cysL</name>
    <name evidence="6" type="ORF">PAECIP111802_03209</name>
</gene>
<reference evidence="6 7" key="1">
    <citation type="submission" date="2021-06" db="EMBL/GenBank/DDBJ databases">
        <authorList>
            <person name="Criscuolo A."/>
        </authorList>
    </citation>
    <scope>NUCLEOTIDE SEQUENCE [LARGE SCALE GENOMIC DNA]</scope>
    <source>
        <strain evidence="7">CIP 111802</strain>
    </source>
</reference>
<dbReference type="InterPro" id="IPR000847">
    <property type="entry name" value="LysR_HTH_N"/>
</dbReference>
<dbReference type="InterPro" id="IPR005119">
    <property type="entry name" value="LysR_subst-bd"/>
</dbReference>
<evidence type="ECO:0000256" key="4">
    <source>
        <dbReference type="ARBA" id="ARBA00023163"/>
    </source>
</evidence>
<comment type="similarity">
    <text evidence="1">Belongs to the LysR transcriptional regulatory family.</text>
</comment>
<dbReference type="Proteomes" id="UP000730618">
    <property type="component" value="Unassembled WGS sequence"/>
</dbReference>
<dbReference type="PANTHER" id="PTHR30126:SF39">
    <property type="entry name" value="HTH-TYPE TRANSCRIPTIONAL REGULATOR CYSL"/>
    <property type="match status" value="1"/>
</dbReference>
<dbReference type="PANTHER" id="PTHR30126">
    <property type="entry name" value="HTH-TYPE TRANSCRIPTIONAL REGULATOR"/>
    <property type="match status" value="1"/>
</dbReference>
<evidence type="ECO:0000256" key="3">
    <source>
        <dbReference type="ARBA" id="ARBA00023125"/>
    </source>
</evidence>
<accession>A0ABN7TKN7</accession>
<organism evidence="6 7">
    <name type="scientific">Paenibacillus allorhizosphaerae</name>
    <dbReference type="NCBI Taxonomy" id="2849866"/>
    <lineage>
        <taxon>Bacteria</taxon>
        <taxon>Bacillati</taxon>
        <taxon>Bacillota</taxon>
        <taxon>Bacilli</taxon>
        <taxon>Bacillales</taxon>
        <taxon>Paenibacillaceae</taxon>
        <taxon>Paenibacillus</taxon>
    </lineage>
</organism>
<dbReference type="CDD" id="cd08420">
    <property type="entry name" value="PBP2_CysL_like"/>
    <property type="match status" value="1"/>
</dbReference>
<evidence type="ECO:0000256" key="2">
    <source>
        <dbReference type="ARBA" id="ARBA00023015"/>
    </source>
</evidence>
<dbReference type="EMBL" id="CAJVCE010000008">
    <property type="protein sequence ID" value="CAG7644272.1"/>
    <property type="molecule type" value="Genomic_DNA"/>
</dbReference>
<comment type="caution">
    <text evidence="6">The sequence shown here is derived from an EMBL/GenBank/DDBJ whole genome shotgun (WGS) entry which is preliminary data.</text>
</comment>
<feature type="domain" description="HTH lysR-type" evidence="5">
    <location>
        <begin position="1"/>
        <end position="58"/>
    </location>
</feature>
<sequence length="311" mass="34765">MADQHLHVFVTVAEMENFSRAAEQLHMTQPAVSQYIRLLEQTVGARLLDRSNKYVRLTKAGEIVYHHAKEIIGLHTRMQNLVDDLSNKASGNLAIGASYTFGEYVLPHIIAELKRKYPEIHPMITIGNTKEIAEKVSGRLLDVGIVEGEVRQPQLRLEPFADDAMFIISSTRGRWAQQGEVTVQDLQSKTWIVREAGSGTREAADNLFAAFQMVPMHVLEFGSTQIIKEAVEAGLGVTLLSKWTIRKELALGSLCTVKVRGTPYIRKFSLIRQETPFYTKAMELFCELTVQHMASLDQQGGNGSGHSDEDI</sequence>
<keyword evidence="7" id="KW-1185">Reference proteome</keyword>
<keyword evidence="3" id="KW-0238">DNA-binding</keyword>
<name>A0ABN7TKN7_9BACL</name>
<keyword evidence="2" id="KW-0805">Transcription regulation</keyword>
<evidence type="ECO:0000313" key="6">
    <source>
        <dbReference type="EMBL" id="CAG7644272.1"/>
    </source>
</evidence>
<keyword evidence="4" id="KW-0804">Transcription</keyword>
<evidence type="ECO:0000256" key="1">
    <source>
        <dbReference type="ARBA" id="ARBA00009437"/>
    </source>
</evidence>
<evidence type="ECO:0000313" key="7">
    <source>
        <dbReference type="Proteomes" id="UP000730618"/>
    </source>
</evidence>
<dbReference type="Pfam" id="PF03466">
    <property type="entry name" value="LysR_substrate"/>
    <property type="match status" value="1"/>
</dbReference>
<dbReference type="RefSeq" id="WP_218099526.1">
    <property type="nucleotide sequence ID" value="NZ_CAJVCE010000008.1"/>
</dbReference>
<dbReference type="PROSITE" id="PS50931">
    <property type="entry name" value="HTH_LYSR"/>
    <property type="match status" value="1"/>
</dbReference>
<protein>
    <submittedName>
        <fullName evidence="6">HTH-type transcriptional regulator CysL</fullName>
    </submittedName>
</protein>